<evidence type="ECO:0000256" key="1">
    <source>
        <dbReference type="SAM" id="Phobius"/>
    </source>
</evidence>
<evidence type="ECO:0000313" key="2">
    <source>
        <dbReference type="Proteomes" id="UP000887563"/>
    </source>
</evidence>
<dbReference type="Proteomes" id="UP000887563">
    <property type="component" value="Unplaced"/>
</dbReference>
<reference evidence="3" key="1">
    <citation type="submission" date="2022-11" db="UniProtKB">
        <authorList>
            <consortium name="WormBaseParasite"/>
        </authorList>
    </citation>
    <scope>IDENTIFICATION</scope>
</reference>
<keyword evidence="1" id="KW-0472">Membrane</keyword>
<keyword evidence="1" id="KW-0812">Transmembrane</keyword>
<evidence type="ECO:0000313" key="3">
    <source>
        <dbReference type="WBParaSite" id="Minc3s00226g08012"/>
    </source>
</evidence>
<dbReference type="AlphaFoldDB" id="A0A914L2I5"/>
<name>A0A914L2I5_MELIC</name>
<proteinExistence type="predicted"/>
<sequence length="64" mass="6112">MADDKGEEAAKTFVRIFKLASVGTAAAGGATAGLGFGGPPGAVAGAVAGVATGMVVGLFRLIFD</sequence>
<keyword evidence="1" id="KW-1133">Transmembrane helix</keyword>
<protein>
    <submittedName>
        <fullName evidence="3">Uncharacterized protein</fullName>
    </submittedName>
</protein>
<organism evidence="2 3">
    <name type="scientific">Meloidogyne incognita</name>
    <name type="common">Southern root-knot nematode worm</name>
    <name type="synonym">Oxyuris incognita</name>
    <dbReference type="NCBI Taxonomy" id="6306"/>
    <lineage>
        <taxon>Eukaryota</taxon>
        <taxon>Metazoa</taxon>
        <taxon>Ecdysozoa</taxon>
        <taxon>Nematoda</taxon>
        <taxon>Chromadorea</taxon>
        <taxon>Rhabditida</taxon>
        <taxon>Tylenchina</taxon>
        <taxon>Tylenchomorpha</taxon>
        <taxon>Tylenchoidea</taxon>
        <taxon>Meloidogynidae</taxon>
        <taxon>Meloidogyninae</taxon>
        <taxon>Meloidogyne</taxon>
        <taxon>Meloidogyne incognita group</taxon>
    </lineage>
</organism>
<feature type="transmembrane region" description="Helical" evidence="1">
    <location>
        <begin position="42"/>
        <end position="63"/>
    </location>
</feature>
<keyword evidence="2" id="KW-1185">Reference proteome</keyword>
<dbReference type="WBParaSite" id="Minc3s00226g08012">
    <property type="protein sequence ID" value="Minc3s00226g08012"/>
    <property type="gene ID" value="Minc3s00226g08012"/>
</dbReference>
<feature type="transmembrane region" description="Helical" evidence="1">
    <location>
        <begin position="12"/>
        <end position="36"/>
    </location>
</feature>
<accession>A0A914L2I5</accession>